<evidence type="ECO:0000259" key="12">
    <source>
        <dbReference type="PROSITE" id="PS50195"/>
    </source>
</evidence>
<dbReference type="InterPro" id="IPR008271">
    <property type="entry name" value="Ser/Thr_kinase_AS"/>
</dbReference>
<keyword evidence="2 9" id="KW-0808">Transferase</keyword>
<evidence type="ECO:0000313" key="14">
    <source>
        <dbReference type="Proteomes" id="UP000663852"/>
    </source>
</evidence>
<dbReference type="FunFam" id="3.30.200.20:FF:000046">
    <property type="entry name" value="Mitogen-activated protein kinase"/>
    <property type="match status" value="1"/>
</dbReference>
<dbReference type="InterPro" id="IPR017441">
    <property type="entry name" value="Protein_kinase_ATP_BS"/>
</dbReference>
<proteinExistence type="inferred from homology"/>
<dbReference type="Gene3D" id="3.30.200.20">
    <property type="entry name" value="Phosphorylase Kinase, domain 1"/>
    <property type="match status" value="1"/>
</dbReference>
<feature type="domain" description="Protein kinase" evidence="11">
    <location>
        <begin position="518"/>
        <end position="844"/>
    </location>
</feature>
<comment type="caution">
    <text evidence="13">The sequence shown here is derived from an EMBL/GenBank/DDBJ whole genome shotgun (WGS) entry which is preliminary data.</text>
</comment>
<dbReference type="Gene3D" id="1.10.510.10">
    <property type="entry name" value="Transferase(Phosphotransferase) domain 1"/>
    <property type="match status" value="2"/>
</dbReference>
<comment type="cofactor">
    <cofactor evidence="9">
        <name>Mg(2+)</name>
        <dbReference type="ChEBI" id="CHEBI:18420"/>
    </cofactor>
</comment>
<feature type="compositionally biased region" description="Polar residues" evidence="10">
    <location>
        <begin position="919"/>
        <end position="960"/>
    </location>
</feature>
<dbReference type="InterPro" id="IPR036871">
    <property type="entry name" value="PX_dom_sf"/>
</dbReference>
<dbReference type="PROSITE" id="PS01351">
    <property type="entry name" value="MAPK"/>
    <property type="match status" value="1"/>
</dbReference>
<feature type="compositionally biased region" description="Pro residues" evidence="10">
    <location>
        <begin position="967"/>
        <end position="1002"/>
    </location>
</feature>
<dbReference type="EMBL" id="CAJNOJ010000126">
    <property type="protein sequence ID" value="CAF1162937.1"/>
    <property type="molecule type" value="Genomic_DNA"/>
</dbReference>
<feature type="compositionally biased region" description="Basic residues" evidence="10">
    <location>
        <begin position="413"/>
        <end position="437"/>
    </location>
</feature>
<dbReference type="PROSITE" id="PS00107">
    <property type="entry name" value="PROTEIN_KINASE_ATP"/>
    <property type="match status" value="1"/>
</dbReference>
<dbReference type="Gene3D" id="3.30.1520.10">
    <property type="entry name" value="Phox-like domain"/>
    <property type="match status" value="1"/>
</dbReference>
<organism evidence="13 14">
    <name type="scientific">Adineta ricciae</name>
    <name type="common">Rotifer</name>
    <dbReference type="NCBI Taxonomy" id="249248"/>
    <lineage>
        <taxon>Eukaryota</taxon>
        <taxon>Metazoa</taxon>
        <taxon>Spiralia</taxon>
        <taxon>Gnathifera</taxon>
        <taxon>Rotifera</taxon>
        <taxon>Eurotatoria</taxon>
        <taxon>Bdelloidea</taxon>
        <taxon>Adinetida</taxon>
        <taxon>Adinetidae</taxon>
        <taxon>Adineta</taxon>
    </lineage>
</organism>
<dbReference type="InterPro" id="IPR003124">
    <property type="entry name" value="WH2_dom"/>
</dbReference>
<feature type="domain" description="PX" evidence="12">
    <location>
        <begin position="458"/>
        <end position="571"/>
    </location>
</feature>
<feature type="binding site" evidence="8">
    <location>
        <position position="51"/>
    </location>
    <ligand>
        <name>ATP</name>
        <dbReference type="ChEBI" id="CHEBI:30616"/>
    </ligand>
</feature>
<comment type="catalytic activity">
    <reaction evidence="6 9">
        <text>L-threonyl-[protein] + ATP = O-phospho-L-threonyl-[protein] + ADP + H(+)</text>
        <dbReference type="Rhea" id="RHEA:46608"/>
        <dbReference type="Rhea" id="RHEA-COMP:11060"/>
        <dbReference type="Rhea" id="RHEA-COMP:11605"/>
        <dbReference type="ChEBI" id="CHEBI:15378"/>
        <dbReference type="ChEBI" id="CHEBI:30013"/>
        <dbReference type="ChEBI" id="CHEBI:30616"/>
        <dbReference type="ChEBI" id="CHEBI:61977"/>
        <dbReference type="ChEBI" id="CHEBI:456216"/>
        <dbReference type="EC" id="2.7.11.24"/>
    </reaction>
</comment>
<comment type="activity regulation">
    <text evidence="9">Activated by threonine and tyrosine phosphorylation.</text>
</comment>
<dbReference type="InterPro" id="IPR011009">
    <property type="entry name" value="Kinase-like_dom_sf"/>
</dbReference>
<dbReference type="SMART" id="SM00220">
    <property type="entry name" value="S_TKc"/>
    <property type="match status" value="1"/>
</dbReference>
<evidence type="ECO:0000256" key="7">
    <source>
        <dbReference type="ARBA" id="ARBA00048312"/>
    </source>
</evidence>
<sequence>MNEKLDQQFFDVNFDLRDNKYEPIKTIGNGAYGVVCLARHRKTGTNVAIKKIVNVFEHFLIGMRTYREIKILRHLVNHENIITIRDVFLNSNNSKDVYIVFDYMDTDLKRVLESNQTLTNDHIKYFTYQILNGLAFIHQTGIIHRDLKPSNILVSQTCNIKIADFGMARQYRDHDQTQYVVTRWYRAPEVILGYTEYSQAIDLWSVGCILAEMFGRKPIFSGTNTIAQIQLIFIILGTPTKAYLQSLHSDCFRRLILSVGNRQPANFKALYPNATDDGIDLLRQLLVIDPEQRISTNAALQHSFVNEFVIKLDDSDDCSMDTDTDKFDFGFESEKWTLEQLQSAIHDEINRFQVRSNKSNRNGDDELTSNNDKLITHGAPMESHHQVVIVDLSPSEISSTATKLEIDTTRLAEKKRKHRRRKHGQHHHHHSKQERKRKYCQMARPIIPHLMNGVRTPIDDTLPMTCMIESSQLVEGHGEYSIRVLRALHDPSNSWLVTRRFREFDDVNNCLKEYGFDFDLPKKKLLGRTDRIFMAERQKGLQAYLDTLVQHFELCNSLVIQRFLDPENHMINYSEIALQHVSMFIRSTNNTYQIVEQIADLGWRYNKSYFSATKAGALKDDRYLLSWCHYGLDKAFGEKDTNNCLKLLKNIAHPLIVPIDDIYANETGTLTVYRLYKNGSLKDYLHQTKPTNGPYWKRYGRKTPTRTCDLIQIKQYGRFILEALDFIYSNGLVYGHLHSGNILLDTDQALPIKLLDMTNAITGISSKYRCYISNLKQIRTLEQCDVYGFGRVLYELSTGEECPTSVSMQFPSAVPIPVQHVLLRIFAPSGGLPTIQELLTDPFFQTTPSSNIERFQIKLSAKAKEAFEQVAQTAQNRLEGDQMKIKNAQRRTKLTSHLMSDEERLRRRKEKQAKALEQSLDSQGNPQGTLKTLQRSVSVDPLQLSTGRATPRQPLTTNLSVDVASPPQSPLAAPPVPITRTAAPPPPPAPPMPVAAAPPPTPAGGGGDRSQLLNSITDFSPGKLKKAKTNDRSAPKFK</sequence>
<feature type="domain" description="Protein kinase" evidence="11">
    <location>
        <begin position="21"/>
        <end position="305"/>
    </location>
</feature>
<evidence type="ECO:0000256" key="6">
    <source>
        <dbReference type="ARBA" id="ARBA00047592"/>
    </source>
</evidence>
<dbReference type="OrthoDB" id="41200at2759"/>
<dbReference type="Pfam" id="PF00787">
    <property type="entry name" value="PX"/>
    <property type="match status" value="1"/>
</dbReference>
<dbReference type="EC" id="2.7.11.24" evidence="9"/>
<dbReference type="CDD" id="cd07834">
    <property type="entry name" value="STKc_MAPK"/>
    <property type="match status" value="1"/>
</dbReference>
<dbReference type="PROSITE" id="PS00108">
    <property type="entry name" value="PROTEIN_KINASE_ST"/>
    <property type="match status" value="1"/>
</dbReference>
<comment type="similarity">
    <text evidence="9">Belongs to the protein kinase superfamily. Ser/Thr protein kinase family. MAP kinase subfamily.</text>
</comment>
<evidence type="ECO:0000256" key="5">
    <source>
        <dbReference type="ARBA" id="ARBA00022840"/>
    </source>
</evidence>
<dbReference type="GO" id="GO:0004707">
    <property type="term" value="F:MAP kinase activity"/>
    <property type="evidence" value="ECO:0007669"/>
    <property type="project" value="UniProtKB-EC"/>
</dbReference>
<evidence type="ECO:0000256" key="2">
    <source>
        <dbReference type="ARBA" id="ARBA00022679"/>
    </source>
</evidence>
<dbReference type="InterPro" id="IPR000719">
    <property type="entry name" value="Prot_kinase_dom"/>
</dbReference>
<evidence type="ECO:0000256" key="10">
    <source>
        <dbReference type="SAM" id="MobiDB-lite"/>
    </source>
</evidence>
<dbReference type="Proteomes" id="UP000663852">
    <property type="component" value="Unassembled WGS sequence"/>
</dbReference>
<keyword evidence="1 9" id="KW-0723">Serine/threonine-protein kinase</keyword>
<keyword evidence="3 8" id="KW-0547">Nucleotide-binding</keyword>
<evidence type="ECO:0000259" key="11">
    <source>
        <dbReference type="PROSITE" id="PS50011"/>
    </source>
</evidence>
<dbReference type="Pfam" id="PF02205">
    <property type="entry name" value="WH2"/>
    <property type="match status" value="1"/>
</dbReference>
<dbReference type="InterPro" id="IPR001683">
    <property type="entry name" value="PX_dom"/>
</dbReference>
<dbReference type="InterPro" id="IPR050117">
    <property type="entry name" value="MAPK"/>
</dbReference>
<dbReference type="PANTHER" id="PTHR24055">
    <property type="entry name" value="MITOGEN-ACTIVATED PROTEIN KINASE"/>
    <property type="match status" value="1"/>
</dbReference>
<dbReference type="SUPFAM" id="SSF64268">
    <property type="entry name" value="PX domain"/>
    <property type="match status" value="1"/>
</dbReference>
<dbReference type="Pfam" id="PF00069">
    <property type="entry name" value="Pkinase"/>
    <property type="match status" value="2"/>
</dbReference>
<dbReference type="GO" id="GO:0005524">
    <property type="term" value="F:ATP binding"/>
    <property type="evidence" value="ECO:0007669"/>
    <property type="project" value="UniProtKB-UniRule"/>
</dbReference>
<dbReference type="InterPro" id="IPR003527">
    <property type="entry name" value="MAP_kinase_CS"/>
</dbReference>
<keyword evidence="4 9" id="KW-0418">Kinase</keyword>
<dbReference type="AlphaFoldDB" id="A0A814TMQ2"/>
<accession>A0A814TMQ2</accession>
<evidence type="ECO:0000256" key="9">
    <source>
        <dbReference type="RuleBase" id="RU361165"/>
    </source>
</evidence>
<dbReference type="SUPFAM" id="SSF56112">
    <property type="entry name" value="Protein kinase-like (PK-like)"/>
    <property type="match status" value="2"/>
</dbReference>
<keyword evidence="5 8" id="KW-0067">ATP-binding</keyword>
<dbReference type="SMART" id="SM00312">
    <property type="entry name" value="PX"/>
    <property type="match status" value="1"/>
</dbReference>
<evidence type="ECO:0000256" key="8">
    <source>
        <dbReference type="PROSITE-ProRule" id="PRU10141"/>
    </source>
</evidence>
<feature type="compositionally biased region" description="Basic and acidic residues" evidence="10">
    <location>
        <begin position="1028"/>
        <end position="1038"/>
    </location>
</feature>
<dbReference type="FunFam" id="1.10.510.10:FF:000040">
    <property type="entry name" value="Mitogen-activated protein kinase"/>
    <property type="match status" value="1"/>
</dbReference>
<feature type="region of interest" description="Disordered" evidence="10">
    <location>
        <begin position="412"/>
        <end position="437"/>
    </location>
</feature>
<dbReference type="CDD" id="cd22062">
    <property type="entry name" value="WH2_DdVASP-like"/>
    <property type="match status" value="1"/>
</dbReference>
<comment type="catalytic activity">
    <reaction evidence="7">
        <text>L-seryl-[protein] + ATP = O-phospho-L-seryl-[protein] + ADP + H(+)</text>
        <dbReference type="Rhea" id="RHEA:17989"/>
        <dbReference type="Rhea" id="RHEA-COMP:9863"/>
        <dbReference type="Rhea" id="RHEA-COMP:11604"/>
        <dbReference type="ChEBI" id="CHEBI:15378"/>
        <dbReference type="ChEBI" id="CHEBI:29999"/>
        <dbReference type="ChEBI" id="CHEBI:30616"/>
        <dbReference type="ChEBI" id="CHEBI:83421"/>
        <dbReference type="ChEBI" id="CHEBI:456216"/>
        <dbReference type="EC" id="2.7.11.24"/>
    </reaction>
</comment>
<dbReference type="GO" id="GO:0003779">
    <property type="term" value="F:actin binding"/>
    <property type="evidence" value="ECO:0007669"/>
    <property type="project" value="InterPro"/>
</dbReference>
<reference evidence="13" key="1">
    <citation type="submission" date="2021-02" db="EMBL/GenBank/DDBJ databases">
        <authorList>
            <person name="Nowell W R."/>
        </authorList>
    </citation>
    <scope>NUCLEOTIDE SEQUENCE</scope>
</reference>
<protein>
    <recommendedName>
        <fullName evidence="9">Mitogen-activated protein kinase</fullName>
        <ecNumber evidence="9">2.7.11.24</ecNumber>
    </recommendedName>
</protein>
<dbReference type="GO" id="GO:0035091">
    <property type="term" value="F:phosphatidylinositol binding"/>
    <property type="evidence" value="ECO:0007669"/>
    <property type="project" value="InterPro"/>
</dbReference>
<gene>
    <name evidence="13" type="ORF">EDS130_LOCUS23244</name>
</gene>
<evidence type="ECO:0000256" key="3">
    <source>
        <dbReference type="ARBA" id="ARBA00022741"/>
    </source>
</evidence>
<dbReference type="PROSITE" id="PS50195">
    <property type="entry name" value="PX"/>
    <property type="match status" value="1"/>
</dbReference>
<evidence type="ECO:0000256" key="1">
    <source>
        <dbReference type="ARBA" id="ARBA00022527"/>
    </source>
</evidence>
<evidence type="ECO:0000256" key="4">
    <source>
        <dbReference type="ARBA" id="ARBA00022777"/>
    </source>
</evidence>
<name>A0A814TMQ2_ADIRI</name>
<keyword evidence="9" id="KW-0460">Magnesium</keyword>
<feature type="region of interest" description="Disordered" evidence="10">
    <location>
        <begin position="899"/>
        <end position="1038"/>
    </location>
</feature>
<evidence type="ECO:0000313" key="13">
    <source>
        <dbReference type="EMBL" id="CAF1162937.1"/>
    </source>
</evidence>
<dbReference type="PROSITE" id="PS50011">
    <property type="entry name" value="PROTEIN_KINASE_DOM"/>
    <property type="match status" value="2"/>
</dbReference>